<evidence type="ECO:0000256" key="2">
    <source>
        <dbReference type="SAM" id="MobiDB-lite"/>
    </source>
</evidence>
<dbReference type="AlphaFoldDB" id="A0A3Q3FV21"/>
<dbReference type="Ensembl" id="ENSLBET00000023929.1">
    <property type="protein sequence ID" value="ENSLBEP00000022743.1"/>
    <property type="gene ID" value="ENSLBEG00000017406.1"/>
</dbReference>
<proteinExistence type="inferred from homology"/>
<dbReference type="PANTHER" id="PTHR31017:SF1">
    <property type="entry name" value="LATE SECRETORY PATHWAY PROTEIN AVL9 HOMOLOG"/>
    <property type="match status" value="1"/>
</dbReference>
<dbReference type="GeneTree" id="ENSGT00390000010255"/>
<keyword evidence="5" id="KW-1185">Reference proteome</keyword>
<evidence type="ECO:0000313" key="5">
    <source>
        <dbReference type="Proteomes" id="UP000261660"/>
    </source>
</evidence>
<dbReference type="PROSITE" id="PS50211">
    <property type="entry name" value="DENN"/>
    <property type="match status" value="1"/>
</dbReference>
<accession>A0A3Q3FV21</accession>
<dbReference type="Proteomes" id="UP000261660">
    <property type="component" value="Unplaced"/>
</dbReference>
<evidence type="ECO:0000313" key="4">
    <source>
        <dbReference type="Ensembl" id="ENSLBEP00000022743.1"/>
    </source>
</evidence>
<dbReference type="InterPro" id="IPR037516">
    <property type="entry name" value="Tripartite_DENN"/>
</dbReference>
<dbReference type="STRING" id="56723.ENSLBEP00000022743"/>
<feature type="compositionally biased region" description="Basic and acidic residues" evidence="2">
    <location>
        <begin position="291"/>
        <end position="311"/>
    </location>
</feature>
<dbReference type="PANTHER" id="PTHR31017">
    <property type="entry name" value="LATE SECRETORY PATHWAY PROTEIN AVL9-RELATED"/>
    <property type="match status" value="1"/>
</dbReference>
<dbReference type="GO" id="GO:0005737">
    <property type="term" value="C:cytoplasm"/>
    <property type="evidence" value="ECO:0007669"/>
    <property type="project" value="TreeGrafter"/>
</dbReference>
<dbReference type="InterPro" id="IPR018307">
    <property type="entry name" value="ABL9/DENND6_dom"/>
</dbReference>
<dbReference type="InterPro" id="IPR051731">
    <property type="entry name" value="DENND11/AVL9_GEFs"/>
</dbReference>
<sequence>IISAESGGAPSGGVLCVEFSYPPLLPDEGHDSNLLPEEWKYLPFLALPDGAHNYQEDTVYFHLPPLSGDMKCVYGVSCYRQIEAKALKVRQADVTRETVQKSVCVLSRPLYGLLQAKLQLITHAYFEEKDFSQISILKELYEHMNGSLRGSALEGSQVYLGLSPRDLILHFRHKVKKNHRLKDNVLFYVSPVNRLVGALMTVLSLFPGMIEHGLVDSSHYRPKSSVSEDLSLVESVSGAEEFVSVSVTDITLEGEEPVQGDNHLLKPPSRSSPESSESDWETLDPSVLEESPLKDAAEGKEAGSELRDAFDSKPGTPITVQPQSASGQGAVVQGLVSGLEEDQYGLPLPIFTKGYLCLPYMALQQHHLLSDVTVRGFVAGATNILFRQQRHLSDAVIDVEEGSIQIQDPELRKILSLTTADLRFADYLVKHVTENRDDVFLDGTGWEGGDEWIRAQFTLYLHSLLSSAIQEDNERLLADYGAPFVSVWKISHNYRVWYSNKHPAMAAITPGGTHVLTFLFVFVFPFHHFFCSSVQNSERGKKIGNAMMTTSRSVVQTGKVVGQSVGGALTSAKSAMSSWFSTLAPPAAVTPPAYPETAVEAKP</sequence>
<evidence type="ECO:0000259" key="3">
    <source>
        <dbReference type="PROSITE" id="PS50211"/>
    </source>
</evidence>
<name>A0A3Q3FV21_9LABR</name>
<reference evidence="4" key="2">
    <citation type="submission" date="2025-09" db="UniProtKB">
        <authorList>
            <consortium name="Ensembl"/>
        </authorList>
    </citation>
    <scope>IDENTIFICATION</scope>
</reference>
<dbReference type="Pfam" id="PF09794">
    <property type="entry name" value="Avl9"/>
    <property type="match status" value="1"/>
</dbReference>
<dbReference type="FunCoup" id="A0A3Q3FV21">
    <property type="interactions" value="913"/>
</dbReference>
<dbReference type="InParanoid" id="A0A3Q3FV21"/>
<comment type="similarity">
    <text evidence="1">Belongs to the AVL9 family.</text>
</comment>
<feature type="region of interest" description="Disordered" evidence="2">
    <location>
        <begin position="256"/>
        <end position="325"/>
    </location>
</feature>
<protein>
    <submittedName>
        <fullName evidence="4">AVL9 homolog (S. cerevisiase)</fullName>
    </submittedName>
</protein>
<reference evidence="4" key="1">
    <citation type="submission" date="2025-08" db="UniProtKB">
        <authorList>
            <consortium name="Ensembl"/>
        </authorList>
    </citation>
    <scope>IDENTIFICATION</scope>
</reference>
<organism evidence="4 5">
    <name type="scientific">Labrus bergylta</name>
    <name type="common">ballan wrasse</name>
    <dbReference type="NCBI Taxonomy" id="56723"/>
    <lineage>
        <taxon>Eukaryota</taxon>
        <taxon>Metazoa</taxon>
        <taxon>Chordata</taxon>
        <taxon>Craniata</taxon>
        <taxon>Vertebrata</taxon>
        <taxon>Euteleostomi</taxon>
        <taxon>Actinopterygii</taxon>
        <taxon>Neopterygii</taxon>
        <taxon>Teleostei</taxon>
        <taxon>Neoteleostei</taxon>
        <taxon>Acanthomorphata</taxon>
        <taxon>Eupercaria</taxon>
        <taxon>Labriformes</taxon>
        <taxon>Labridae</taxon>
        <taxon>Labrus</taxon>
    </lineage>
</organism>
<evidence type="ECO:0000256" key="1">
    <source>
        <dbReference type="ARBA" id="ARBA00038178"/>
    </source>
</evidence>
<feature type="domain" description="UDENN" evidence="3">
    <location>
        <begin position="1"/>
        <end position="511"/>
    </location>
</feature>